<evidence type="ECO:0000313" key="2">
    <source>
        <dbReference type="Proteomes" id="UP001281147"/>
    </source>
</evidence>
<accession>A0ACC3MN36</accession>
<organism evidence="1 2">
    <name type="scientific">Vermiconidia calcicola</name>
    <dbReference type="NCBI Taxonomy" id="1690605"/>
    <lineage>
        <taxon>Eukaryota</taxon>
        <taxon>Fungi</taxon>
        <taxon>Dikarya</taxon>
        <taxon>Ascomycota</taxon>
        <taxon>Pezizomycotina</taxon>
        <taxon>Dothideomycetes</taxon>
        <taxon>Dothideomycetidae</taxon>
        <taxon>Mycosphaerellales</taxon>
        <taxon>Extremaceae</taxon>
        <taxon>Vermiconidia</taxon>
    </lineage>
</organism>
<proteinExistence type="predicted"/>
<evidence type="ECO:0000313" key="1">
    <source>
        <dbReference type="EMBL" id="KAK3698572.1"/>
    </source>
</evidence>
<protein>
    <submittedName>
        <fullName evidence="1">Uncharacterized protein</fullName>
    </submittedName>
</protein>
<reference evidence="1" key="1">
    <citation type="submission" date="2023-07" db="EMBL/GenBank/DDBJ databases">
        <title>Black Yeasts Isolated from many extreme environments.</title>
        <authorList>
            <person name="Coleine C."/>
            <person name="Stajich J.E."/>
            <person name="Selbmann L."/>
        </authorList>
    </citation>
    <scope>NUCLEOTIDE SEQUENCE</scope>
    <source>
        <strain evidence="1">CCFEE 5714</strain>
    </source>
</reference>
<dbReference type="Proteomes" id="UP001281147">
    <property type="component" value="Unassembled WGS sequence"/>
</dbReference>
<comment type="caution">
    <text evidence="1">The sequence shown here is derived from an EMBL/GenBank/DDBJ whole genome shotgun (WGS) entry which is preliminary data.</text>
</comment>
<name>A0ACC3MN36_9PEZI</name>
<gene>
    <name evidence="1" type="ORF">LTR37_016899</name>
</gene>
<sequence length="429" mass="47028">MPPHPDAIADCVLGAFHALPAKFKPRTLADGRREEDATTPSSSPSPLLTCAALATGMKCLPQNKLELAKGNVLHDWHAEVLAIRAFNRFLVDECADLAKRGFPTQQAGGWVRWRQHGQNALDGERQGKDDENKEDRQPFELKEDVSIHMYCSEAPCGDASMELVMMEQDDATPWTTGSVPEGTGEYMLGRGHFDQLGIVRRKPARPDAPITLSKSCSDKLALKQCTSLLSGLMSMLLRPERVYLGTLVLPKDQHVAHAVGRAFGRQGRMRPVASGYGSRTQKAWRRAGYGFNPFEVKTTSREFEYSKRSGRTTNVTSPAPPAISSNLSALWTAKKQEILINGVLQGRKQFDPKGAGCASRRSMWKAVLDVAGAVGVPALQSEVAGRSYAEMKSSKLLEGRQVVKTDVRKLALQGWKSNIGDEAWTLEVG</sequence>
<keyword evidence="2" id="KW-1185">Reference proteome</keyword>
<dbReference type="EMBL" id="JAUTXU010000209">
    <property type="protein sequence ID" value="KAK3698572.1"/>
    <property type="molecule type" value="Genomic_DNA"/>
</dbReference>